<dbReference type="InterPro" id="IPR050266">
    <property type="entry name" value="AB_hydrolase_sf"/>
</dbReference>
<dbReference type="Proteomes" id="UP000680067">
    <property type="component" value="Unassembled WGS sequence"/>
</dbReference>
<dbReference type="InterPro" id="IPR000073">
    <property type="entry name" value="AB_hydrolase_1"/>
</dbReference>
<dbReference type="GO" id="GO:0016020">
    <property type="term" value="C:membrane"/>
    <property type="evidence" value="ECO:0007669"/>
    <property type="project" value="TreeGrafter"/>
</dbReference>
<dbReference type="InterPro" id="IPR029058">
    <property type="entry name" value="AB_hydrolase_fold"/>
</dbReference>
<name>A0A941I6L1_9BURK</name>
<organism evidence="2 3">
    <name type="scientific">Undibacterium luofuense</name>
    <dbReference type="NCBI Taxonomy" id="2828733"/>
    <lineage>
        <taxon>Bacteria</taxon>
        <taxon>Pseudomonadati</taxon>
        <taxon>Pseudomonadota</taxon>
        <taxon>Betaproteobacteria</taxon>
        <taxon>Burkholderiales</taxon>
        <taxon>Oxalobacteraceae</taxon>
        <taxon>Undibacterium</taxon>
    </lineage>
</organism>
<dbReference type="PANTHER" id="PTHR43798">
    <property type="entry name" value="MONOACYLGLYCEROL LIPASE"/>
    <property type="match status" value="1"/>
</dbReference>
<dbReference type="SUPFAM" id="SSF53474">
    <property type="entry name" value="alpha/beta-Hydrolases"/>
    <property type="match status" value="1"/>
</dbReference>
<keyword evidence="3" id="KW-1185">Reference proteome</keyword>
<evidence type="ECO:0000259" key="1">
    <source>
        <dbReference type="Pfam" id="PF00561"/>
    </source>
</evidence>
<dbReference type="GO" id="GO:0016787">
    <property type="term" value="F:hydrolase activity"/>
    <property type="evidence" value="ECO:0007669"/>
    <property type="project" value="UniProtKB-KW"/>
</dbReference>
<gene>
    <name evidence="2" type="ORF">KDM89_17870</name>
</gene>
<protein>
    <submittedName>
        <fullName evidence="2">Alpha/beta hydrolase</fullName>
    </submittedName>
</protein>
<dbReference type="PRINTS" id="PR00111">
    <property type="entry name" value="ABHYDROLASE"/>
</dbReference>
<dbReference type="EMBL" id="JAGSPN010000017">
    <property type="protein sequence ID" value="MBR7784017.1"/>
    <property type="molecule type" value="Genomic_DNA"/>
</dbReference>
<dbReference type="Gene3D" id="3.40.50.1820">
    <property type="entry name" value="alpha/beta hydrolase"/>
    <property type="match status" value="1"/>
</dbReference>
<keyword evidence="2" id="KW-0378">Hydrolase</keyword>
<feature type="domain" description="AB hydrolase-1" evidence="1">
    <location>
        <begin position="5"/>
        <end position="231"/>
    </location>
</feature>
<reference evidence="2" key="1">
    <citation type="submission" date="2021-04" db="EMBL/GenBank/DDBJ databases">
        <title>novel species isolated from subtropical streams in China.</title>
        <authorList>
            <person name="Lu H."/>
        </authorList>
    </citation>
    <scope>NUCLEOTIDE SEQUENCE</scope>
    <source>
        <strain evidence="2">LFS511W</strain>
    </source>
</reference>
<dbReference type="Pfam" id="PF00561">
    <property type="entry name" value="Abhydrolase_1"/>
    <property type="match status" value="1"/>
</dbReference>
<evidence type="ECO:0000313" key="2">
    <source>
        <dbReference type="EMBL" id="MBR7784017.1"/>
    </source>
</evidence>
<accession>A0A941I6L1</accession>
<comment type="caution">
    <text evidence="2">The sequence shown here is derived from an EMBL/GenBank/DDBJ whole genome shotgun (WGS) entry which is preliminary data.</text>
</comment>
<dbReference type="AlphaFoldDB" id="A0A941I6L1"/>
<sequence length="250" mass="27076">MPDQPWILLLHGAQNDHSVWEMQAKTMAQTGWNVVSPDLPCHGQSEGQPLVTINAMADWVASLITELGIINPVIAGHSMGSLIAAELATKSQIGCKQLILLGTSLPMPVSDQLLVMTKENPAEAMRLICKWSHNPGKTLCGPHSAMDIASASQRLMERIHQENSALTLFSDMNACNTYQPDLKALQDILIPVHVIAGEADKMTPLAAARKAAECFPNGRLHSIPSAGHSLMTESSKEITDLMFSILNRSL</sequence>
<evidence type="ECO:0000313" key="3">
    <source>
        <dbReference type="Proteomes" id="UP000680067"/>
    </source>
</evidence>
<proteinExistence type="predicted"/>
<dbReference type="PANTHER" id="PTHR43798:SF33">
    <property type="entry name" value="HYDROLASE, PUTATIVE (AFU_ORTHOLOGUE AFUA_2G14860)-RELATED"/>
    <property type="match status" value="1"/>
</dbReference>